<dbReference type="Proteomes" id="UP000594923">
    <property type="component" value="Chromosome"/>
</dbReference>
<accession>A0A7M1KMY6</accession>
<sequence length="280" mass="31742">MNKNLLEARLITSLTEAYARTSAVALHRMRWANWTLLDSEEPPQYSIDDDETLLKPFEQLTDSIYLTTLALLEVLNMPILIDQFKHIFGPTLGAQPTRTIFEVDTETGEYYSPFLTDLSRFLASIGISTDAEAYYAQAGVKYLENILNNTAMIIHNSGNAVSSEAQVYNSVKQVIEAVFPDTAKPRSNFIKLAQEYKPDILIPSIATAVEYKYATTPEKLKATIGQIAEDVLGYTGDDDYRLFYAVFYVTDDLIGKERFNAIWEEKNFPQNWKALYIVGR</sequence>
<dbReference type="RefSeq" id="WP_197628382.1">
    <property type="nucleotide sequence ID" value="NZ_CP063073.1"/>
</dbReference>
<reference evidence="1 2" key="1">
    <citation type="submission" date="2020-10" db="EMBL/GenBank/DDBJ databases">
        <title>High quality whole genome sequence of Pseudomonas poae PMA22.</title>
        <authorList>
            <person name="Hernandez J.G."/>
            <person name="Rodriguez P."/>
            <person name="Cuevas C."/>
            <person name="de la Calle F."/>
            <person name="Galan B."/>
            <person name="Garcia J.L."/>
        </authorList>
    </citation>
    <scope>NUCLEOTIDE SEQUENCE [LARGE SCALE GENOMIC DNA]</scope>
    <source>
        <strain evidence="1 2">PMA22</strain>
    </source>
</reference>
<protein>
    <submittedName>
        <fullName evidence="1">Uncharacterized protein</fullName>
    </submittedName>
</protein>
<evidence type="ECO:0000313" key="2">
    <source>
        <dbReference type="Proteomes" id="UP000594923"/>
    </source>
</evidence>
<organism evidence="1 2">
    <name type="scientific">Pseudomonas poae</name>
    <dbReference type="NCBI Taxonomy" id="200451"/>
    <lineage>
        <taxon>Bacteria</taxon>
        <taxon>Pseudomonadati</taxon>
        <taxon>Pseudomonadota</taxon>
        <taxon>Gammaproteobacteria</taxon>
        <taxon>Pseudomonadales</taxon>
        <taxon>Pseudomonadaceae</taxon>
        <taxon>Pseudomonas</taxon>
    </lineage>
</organism>
<dbReference type="AlphaFoldDB" id="A0A7M1KMY6"/>
<proteinExistence type="predicted"/>
<gene>
    <name evidence="1" type="ORF">IMF22_10780</name>
</gene>
<dbReference type="EMBL" id="CP063073">
    <property type="protein sequence ID" value="QOQ77484.1"/>
    <property type="molecule type" value="Genomic_DNA"/>
</dbReference>
<name>A0A7M1KMY6_9PSED</name>
<evidence type="ECO:0000313" key="1">
    <source>
        <dbReference type="EMBL" id="QOQ77484.1"/>
    </source>
</evidence>
<dbReference type="Pfam" id="PF18742">
    <property type="entry name" value="DpnII-MboI"/>
    <property type="match status" value="1"/>
</dbReference>